<sequence length="754" mass="79779">MGDSSEDEEGGGGTTRGGTRGRYYRFARTVVTREPSSPCPLPLSHIDQLDGVDDGGDKGQRGQRDGPPPGPPLRPPAAEDLPSDIVDFVLKNMTGDGTKVTVTQASGMGVNGDGGGGTPWVTEGSNRHPGGARLSQDGHRGGPRGGGDVRVGDGDGANADGAHRHVGGGLVARGDATHGDVTHGNVFDGHGARGDATHGDGTHKHVGGGLVARGDATRGDVTHGNVLDGHGARGDATRGDVTHGNVLDGHGARGNATRGHVIGGPATRGHVTDGHLAPGGATNGHATLGDAAHHNGTHDLSDSTHGRVTRLSASRHGVTPGEVGGRWVSPWGVTGAPKRPGETPGPGAKRARLEVTGDEGDGTEDNQATRPGRISVPLPPLRDVLDIKEEPDDLSDGGSFGSPPGPSPSPACSPPPTDGTLEPPWAACAGDSSEDESPPPPPPPSPPARPHLRFEISSEDGLSVTADTIEGAWRAVTEKVQEARANARLGHLNLAGMSGLRLLGVQHDAVVFLVEQLPGAGACGRYRFRYHPRRDPPHPPPRNPSGCARAELYLRKCTFDMFSFLASQHRTLPQGPPPREEEEDEVQLKPTRRATSLELPMAMRFRHLKRTAKEAVGVYRSAIHGRGLFCKRNIEAGEMVIEYSGIVVRSVLTDKREKFYDSKGIGCYMFRIDDAEVVDATMHGSAARFINHSCEPNCYSRVIHVEGHKHIVIFALRRILRGEELTYDYKFPIEEPAAKLPCNCGAKRCRRYLN</sequence>
<dbReference type="Proteomes" id="UP001623348">
    <property type="component" value="Unassembled WGS sequence"/>
</dbReference>
<keyword evidence="2" id="KW-0808">Transferase</keyword>
<dbReference type="Gene3D" id="3.30.160.360">
    <property type="match status" value="1"/>
</dbReference>
<evidence type="ECO:0000256" key="7">
    <source>
        <dbReference type="ARBA" id="ARBA00023125"/>
    </source>
</evidence>
<dbReference type="InterPro" id="IPR003616">
    <property type="entry name" value="Post-SET_dom"/>
</dbReference>
<dbReference type="Gene3D" id="2.170.270.10">
    <property type="entry name" value="SET domain"/>
    <property type="match status" value="1"/>
</dbReference>
<evidence type="ECO:0000256" key="1">
    <source>
        <dbReference type="ARBA" id="ARBA00022603"/>
    </source>
</evidence>
<evidence type="ECO:0000256" key="8">
    <source>
        <dbReference type="ARBA" id="ARBA00023163"/>
    </source>
</evidence>
<evidence type="ECO:0000313" key="13">
    <source>
        <dbReference type="Proteomes" id="UP001623348"/>
    </source>
</evidence>
<feature type="compositionally biased region" description="Pro residues" evidence="9">
    <location>
        <begin position="66"/>
        <end position="75"/>
    </location>
</feature>
<dbReference type="FunFam" id="2.170.270.10:FF:000004">
    <property type="entry name" value="Histone-lysine N-methyltransferase"/>
    <property type="match status" value="1"/>
</dbReference>
<dbReference type="SMART" id="SM00542">
    <property type="entry name" value="FYRC"/>
    <property type="match status" value="1"/>
</dbReference>
<feature type="domain" description="Post-SET" evidence="11">
    <location>
        <begin position="738"/>
        <end position="754"/>
    </location>
</feature>
<feature type="region of interest" description="Disordered" evidence="9">
    <location>
        <begin position="102"/>
        <end position="452"/>
    </location>
</feature>
<accession>A0ABC9XRT3</accession>
<dbReference type="Pfam" id="PF05965">
    <property type="entry name" value="FYRC"/>
    <property type="match status" value="1"/>
</dbReference>
<feature type="compositionally biased region" description="Gly residues" evidence="9">
    <location>
        <begin position="109"/>
        <end position="118"/>
    </location>
</feature>
<dbReference type="InterPro" id="IPR046341">
    <property type="entry name" value="SET_dom_sf"/>
</dbReference>
<feature type="compositionally biased region" description="Acidic residues" evidence="9">
    <location>
        <begin position="1"/>
        <end position="10"/>
    </location>
</feature>
<feature type="domain" description="SET" evidence="10">
    <location>
        <begin position="614"/>
        <end position="730"/>
    </location>
</feature>
<keyword evidence="3" id="KW-0949">S-adenosyl-L-methionine</keyword>
<evidence type="ECO:0000313" key="12">
    <source>
        <dbReference type="EMBL" id="GAB0200444.1"/>
    </source>
</evidence>
<organism evidence="12 13">
    <name type="scientific">Grus japonensis</name>
    <name type="common">Japanese crane</name>
    <name type="synonym">Red-crowned crane</name>
    <dbReference type="NCBI Taxonomy" id="30415"/>
    <lineage>
        <taxon>Eukaryota</taxon>
        <taxon>Metazoa</taxon>
        <taxon>Chordata</taxon>
        <taxon>Craniata</taxon>
        <taxon>Vertebrata</taxon>
        <taxon>Euteleostomi</taxon>
        <taxon>Archelosauria</taxon>
        <taxon>Archosauria</taxon>
        <taxon>Dinosauria</taxon>
        <taxon>Saurischia</taxon>
        <taxon>Theropoda</taxon>
        <taxon>Coelurosauria</taxon>
        <taxon>Aves</taxon>
        <taxon>Neognathae</taxon>
        <taxon>Neoaves</taxon>
        <taxon>Gruiformes</taxon>
        <taxon>Gruidae</taxon>
        <taxon>Grus</taxon>
    </lineage>
</organism>
<comment type="caution">
    <text evidence="12">The sequence shown here is derived from an EMBL/GenBank/DDBJ whole genome shotgun (WGS) entry which is preliminary data.</text>
</comment>
<reference evidence="12 13" key="1">
    <citation type="submission" date="2024-06" db="EMBL/GenBank/DDBJ databases">
        <title>The draft genome of Grus japonensis, version 3.</title>
        <authorList>
            <person name="Nabeshima K."/>
            <person name="Suzuki S."/>
            <person name="Onuma M."/>
        </authorList>
    </citation>
    <scope>NUCLEOTIDE SEQUENCE [LARGE SCALE GENOMIC DNA]</scope>
    <source>
        <strain evidence="12 13">451A</strain>
    </source>
</reference>
<dbReference type="Pfam" id="PF00856">
    <property type="entry name" value="SET"/>
    <property type="match status" value="1"/>
</dbReference>
<dbReference type="CDD" id="cd19170">
    <property type="entry name" value="SET_KMT2A_2B"/>
    <property type="match status" value="1"/>
</dbReference>
<dbReference type="PANTHER" id="PTHR45838">
    <property type="entry name" value="HISTONE-LYSINE-N-METHYLTRANSFERASE 2 KMT2 FAMILY MEMBER"/>
    <property type="match status" value="1"/>
</dbReference>
<keyword evidence="8" id="KW-0804">Transcription</keyword>
<name>A0ABC9XRT3_GRUJA</name>
<gene>
    <name evidence="12" type="ORF">GRJ2_002509800</name>
</gene>
<dbReference type="AlphaFoldDB" id="A0ABC9XRT3"/>
<evidence type="ECO:0000256" key="3">
    <source>
        <dbReference type="ARBA" id="ARBA00022691"/>
    </source>
</evidence>
<dbReference type="PROSITE" id="PS51543">
    <property type="entry name" value="FYRC"/>
    <property type="match status" value="1"/>
</dbReference>
<dbReference type="InterPro" id="IPR003889">
    <property type="entry name" value="FYrich_C"/>
</dbReference>
<feature type="compositionally biased region" description="Pro residues" evidence="9">
    <location>
        <begin position="403"/>
        <end position="417"/>
    </location>
</feature>
<keyword evidence="7" id="KW-0238">DNA-binding</keyword>
<dbReference type="GO" id="GO:0042800">
    <property type="term" value="F:histone H3K4 methyltransferase activity"/>
    <property type="evidence" value="ECO:0007669"/>
    <property type="project" value="UniProtKB-ARBA"/>
</dbReference>
<keyword evidence="13" id="KW-1185">Reference proteome</keyword>
<evidence type="ECO:0000256" key="9">
    <source>
        <dbReference type="SAM" id="MobiDB-lite"/>
    </source>
</evidence>
<feature type="compositionally biased region" description="Gly residues" evidence="9">
    <location>
        <begin position="11"/>
        <end position="20"/>
    </location>
</feature>
<evidence type="ECO:0000259" key="11">
    <source>
        <dbReference type="PROSITE" id="PS50868"/>
    </source>
</evidence>
<dbReference type="GO" id="GO:0032259">
    <property type="term" value="P:methylation"/>
    <property type="evidence" value="ECO:0007669"/>
    <property type="project" value="UniProtKB-KW"/>
</dbReference>
<dbReference type="PROSITE" id="PS50868">
    <property type="entry name" value="POST_SET"/>
    <property type="match status" value="1"/>
</dbReference>
<feature type="compositionally biased region" description="Basic and acidic residues" evidence="9">
    <location>
        <begin position="230"/>
        <end position="241"/>
    </location>
</feature>
<evidence type="ECO:0000256" key="6">
    <source>
        <dbReference type="ARBA" id="ARBA00023117"/>
    </source>
</evidence>
<keyword evidence="6" id="KW-0103">Bromodomain</keyword>
<proteinExistence type="predicted"/>
<evidence type="ECO:0000259" key="10">
    <source>
        <dbReference type="PROSITE" id="PS50280"/>
    </source>
</evidence>
<keyword evidence="5" id="KW-0805">Transcription regulation</keyword>
<dbReference type="PANTHER" id="PTHR45838:SF3">
    <property type="entry name" value="HISTONE-LYSINE N-METHYLTRANSFERASE 2B"/>
    <property type="match status" value="1"/>
</dbReference>
<feature type="compositionally biased region" description="Basic and acidic residues" evidence="9">
    <location>
        <begin position="291"/>
        <end position="305"/>
    </location>
</feature>
<dbReference type="SMART" id="SM00508">
    <property type="entry name" value="PostSET"/>
    <property type="match status" value="1"/>
</dbReference>
<protein>
    <submittedName>
        <fullName evidence="12">Histone-lysine N-methyltransferase 2A</fullName>
    </submittedName>
</protein>
<dbReference type="EMBL" id="BAAFJT010000027">
    <property type="protein sequence ID" value="GAB0200444.1"/>
    <property type="molecule type" value="Genomic_DNA"/>
</dbReference>
<evidence type="ECO:0000256" key="4">
    <source>
        <dbReference type="ARBA" id="ARBA00022853"/>
    </source>
</evidence>
<dbReference type="PROSITE" id="PS50280">
    <property type="entry name" value="SET"/>
    <property type="match status" value="1"/>
</dbReference>
<dbReference type="SUPFAM" id="SSF82199">
    <property type="entry name" value="SET domain"/>
    <property type="match status" value="1"/>
</dbReference>
<keyword evidence="4" id="KW-0156">Chromatin regulator</keyword>
<dbReference type="GO" id="GO:0003677">
    <property type="term" value="F:DNA binding"/>
    <property type="evidence" value="ECO:0007669"/>
    <property type="project" value="UniProtKB-KW"/>
</dbReference>
<evidence type="ECO:0000256" key="5">
    <source>
        <dbReference type="ARBA" id="ARBA00023015"/>
    </source>
</evidence>
<dbReference type="InterPro" id="IPR047219">
    <property type="entry name" value="KMT2A_2B_SET"/>
</dbReference>
<feature type="compositionally biased region" description="Basic and acidic residues" evidence="9">
    <location>
        <begin position="190"/>
        <end position="203"/>
    </location>
</feature>
<feature type="compositionally biased region" description="Basic and acidic residues" evidence="9">
    <location>
        <begin position="55"/>
        <end position="64"/>
    </location>
</feature>
<feature type="region of interest" description="Disordered" evidence="9">
    <location>
        <begin position="570"/>
        <end position="590"/>
    </location>
</feature>
<feature type="compositionally biased region" description="Pro residues" evidence="9">
    <location>
        <begin position="438"/>
        <end position="449"/>
    </location>
</feature>
<keyword evidence="1" id="KW-0489">Methyltransferase</keyword>
<dbReference type="InterPro" id="IPR001214">
    <property type="entry name" value="SET_dom"/>
</dbReference>
<evidence type="ECO:0000256" key="2">
    <source>
        <dbReference type="ARBA" id="ARBA00022679"/>
    </source>
</evidence>
<feature type="region of interest" description="Disordered" evidence="9">
    <location>
        <begin position="1"/>
        <end position="80"/>
    </location>
</feature>
<dbReference type="SMART" id="SM00317">
    <property type="entry name" value="SET"/>
    <property type="match status" value="1"/>
</dbReference>